<dbReference type="InterPro" id="IPR000760">
    <property type="entry name" value="Inositol_monophosphatase-like"/>
</dbReference>
<dbReference type="AlphaFoldDB" id="A0A6J7T0H7"/>
<evidence type="ECO:0000313" key="4">
    <source>
        <dbReference type="EMBL" id="CAB4340781.1"/>
    </source>
</evidence>
<proteinExistence type="predicted"/>
<dbReference type="InterPro" id="IPR020583">
    <property type="entry name" value="Inositol_monoP_metal-BS"/>
</dbReference>
<dbReference type="GO" id="GO:0008441">
    <property type="term" value="F:3'(2'),5'-bisphosphate nucleotidase activity"/>
    <property type="evidence" value="ECO:0007669"/>
    <property type="project" value="TreeGrafter"/>
</dbReference>
<dbReference type="EMBL" id="CAFBPK010000014">
    <property type="protein sequence ID" value="CAB5021007.1"/>
    <property type="molecule type" value="Genomic_DNA"/>
</dbReference>
<dbReference type="GO" id="GO:0000103">
    <property type="term" value="P:sulfate assimilation"/>
    <property type="evidence" value="ECO:0007669"/>
    <property type="project" value="TreeGrafter"/>
</dbReference>
<dbReference type="InterPro" id="IPR050725">
    <property type="entry name" value="CysQ/Inositol_MonoPase"/>
</dbReference>
<evidence type="ECO:0000256" key="2">
    <source>
        <dbReference type="ARBA" id="ARBA00022842"/>
    </source>
</evidence>
<dbReference type="EMBL" id="CAFBQG010000038">
    <property type="protein sequence ID" value="CAB5046767.1"/>
    <property type="molecule type" value="Genomic_DNA"/>
</dbReference>
<dbReference type="PROSITE" id="PS00629">
    <property type="entry name" value="IMP_1"/>
    <property type="match status" value="1"/>
</dbReference>
<name>A0A6J7T0H7_9ZZZZ</name>
<dbReference type="EMBL" id="CAESAI010000010">
    <property type="protein sequence ID" value="CAB4335836.1"/>
    <property type="molecule type" value="Genomic_DNA"/>
</dbReference>
<dbReference type="EMBL" id="CAEZYC010000052">
    <property type="protein sequence ID" value="CAB4711852.1"/>
    <property type="molecule type" value="Genomic_DNA"/>
</dbReference>
<dbReference type="EMBL" id="CAESAD010000006">
    <property type="protein sequence ID" value="CAB4340781.1"/>
    <property type="molecule type" value="Genomic_DNA"/>
</dbReference>
<reference evidence="9" key="1">
    <citation type="submission" date="2020-05" db="EMBL/GenBank/DDBJ databases">
        <authorList>
            <person name="Chiriac C."/>
            <person name="Salcher M."/>
            <person name="Ghai R."/>
            <person name="Kavagutti S V."/>
        </authorList>
    </citation>
    <scope>NUCLEOTIDE SEQUENCE</scope>
</reference>
<evidence type="ECO:0000313" key="9">
    <source>
        <dbReference type="EMBL" id="CAB5046767.1"/>
    </source>
</evidence>
<protein>
    <submittedName>
        <fullName evidence="9">Unannotated protein</fullName>
    </submittedName>
</protein>
<dbReference type="PRINTS" id="PR00377">
    <property type="entry name" value="IMPHPHTASES"/>
</dbReference>
<dbReference type="Gene3D" id="3.40.190.80">
    <property type="match status" value="1"/>
</dbReference>
<dbReference type="EMBL" id="CAFAAO010000008">
    <property type="protein sequence ID" value="CAB4803011.1"/>
    <property type="molecule type" value="Genomic_DNA"/>
</dbReference>
<dbReference type="GO" id="GO:0050427">
    <property type="term" value="P:3'-phosphoadenosine 5'-phosphosulfate metabolic process"/>
    <property type="evidence" value="ECO:0007669"/>
    <property type="project" value="TreeGrafter"/>
</dbReference>
<dbReference type="CDD" id="cd01638">
    <property type="entry name" value="CysQ"/>
    <property type="match status" value="1"/>
</dbReference>
<sequence length="268" mass="29140">MNDHELARKLARETGSLLLGLRTHAASISNSTDSARSALAEEILGSEGDRVAHDYLLEQFTIHRPDDVVLSEEGDLEVERLSANRVWIVDPLDGTAQYSSGGDDFAVHIALWQADSDLAGKITAASVSVPARNELWSMDEPIQRYQPKGEPIRILVSRSRPPKELANVVAALQQQLPERGQVQVIPMGSVGAKVGAILSDQADAYFNSGGFYEWDLAAPLGIAIHNGLDVTDCRGKQIELNQVNLRVKDILISRNELTATIVSALAQK</sequence>
<dbReference type="Gene3D" id="3.30.540.10">
    <property type="entry name" value="Fructose-1,6-Bisphosphatase, subunit A, domain 1"/>
    <property type="match status" value="1"/>
</dbReference>
<dbReference type="PANTHER" id="PTHR43028">
    <property type="entry name" value="3'(2'),5'-BISPHOSPHATE NUCLEOTIDASE 1"/>
    <property type="match status" value="1"/>
</dbReference>
<evidence type="ECO:0000313" key="7">
    <source>
        <dbReference type="EMBL" id="CAB4849277.1"/>
    </source>
</evidence>
<keyword evidence="1" id="KW-0479">Metal-binding</keyword>
<dbReference type="EMBL" id="CAFBIX010000042">
    <property type="protein sequence ID" value="CAB4849277.1"/>
    <property type="molecule type" value="Genomic_DNA"/>
</dbReference>
<evidence type="ECO:0000313" key="3">
    <source>
        <dbReference type="EMBL" id="CAB4335836.1"/>
    </source>
</evidence>
<accession>A0A6J7T0H7</accession>
<gene>
    <name evidence="5" type="ORF">UFOPK2648_00935</name>
    <name evidence="6" type="ORF">UFOPK3037_00762</name>
    <name evidence="7" type="ORF">UFOPK3278_00999</name>
    <name evidence="3" type="ORF">UFOPK3406_00579</name>
    <name evidence="4" type="ORF">UFOPK3925_00965</name>
    <name evidence="8" type="ORF">UFOPK4097_00935</name>
    <name evidence="9" type="ORF">UFOPK4301_00445</name>
</gene>
<organism evidence="9">
    <name type="scientific">freshwater metagenome</name>
    <dbReference type="NCBI Taxonomy" id="449393"/>
    <lineage>
        <taxon>unclassified sequences</taxon>
        <taxon>metagenomes</taxon>
        <taxon>ecological metagenomes</taxon>
    </lineage>
</organism>
<evidence type="ECO:0000313" key="5">
    <source>
        <dbReference type="EMBL" id="CAB4711852.1"/>
    </source>
</evidence>
<evidence type="ECO:0000256" key="1">
    <source>
        <dbReference type="ARBA" id="ARBA00022723"/>
    </source>
</evidence>
<dbReference type="Pfam" id="PF00459">
    <property type="entry name" value="Inositol_P"/>
    <property type="match status" value="1"/>
</dbReference>
<keyword evidence="2" id="KW-0460">Magnesium</keyword>
<evidence type="ECO:0000313" key="8">
    <source>
        <dbReference type="EMBL" id="CAB5021007.1"/>
    </source>
</evidence>
<dbReference type="SUPFAM" id="SSF56655">
    <property type="entry name" value="Carbohydrate phosphatase"/>
    <property type="match status" value="1"/>
</dbReference>
<dbReference type="GO" id="GO:0046872">
    <property type="term" value="F:metal ion binding"/>
    <property type="evidence" value="ECO:0007669"/>
    <property type="project" value="UniProtKB-KW"/>
</dbReference>
<evidence type="ECO:0000313" key="6">
    <source>
        <dbReference type="EMBL" id="CAB4803011.1"/>
    </source>
</evidence>
<dbReference type="PANTHER" id="PTHR43028:SF5">
    <property type="entry name" value="3'(2'),5'-BISPHOSPHATE NUCLEOTIDASE 1"/>
    <property type="match status" value="1"/>
</dbReference>